<feature type="domain" description="AAA+ ATPase" evidence="8">
    <location>
        <begin position="48"/>
        <end position="226"/>
    </location>
</feature>
<name>A0ABT6NRA4_9BACT</name>
<evidence type="ECO:0000256" key="3">
    <source>
        <dbReference type="ARBA" id="ARBA00022475"/>
    </source>
</evidence>
<evidence type="ECO:0000256" key="5">
    <source>
        <dbReference type="ARBA" id="ARBA00023004"/>
    </source>
</evidence>
<comment type="subcellular location">
    <subcellularLocation>
        <location evidence="1">Cell membrane</location>
        <topology evidence="1">Peripheral membrane protein</topology>
    </subcellularLocation>
</comment>
<dbReference type="SUPFAM" id="SSF52540">
    <property type="entry name" value="P-loop containing nucleoside triphosphate hydrolases"/>
    <property type="match status" value="1"/>
</dbReference>
<evidence type="ECO:0000259" key="8">
    <source>
        <dbReference type="SMART" id="SM00382"/>
    </source>
</evidence>
<dbReference type="InterPro" id="IPR027417">
    <property type="entry name" value="P-loop_NTPase"/>
</dbReference>
<evidence type="ECO:0000256" key="4">
    <source>
        <dbReference type="ARBA" id="ARBA00022496"/>
    </source>
</evidence>
<evidence type="ECO:0000256" key="6">
    <source>
        <dbReference type="ARBA" id="ARBA00023065"/>
    </source>
</evidence>
<proteinExistence type="predicted"/>
<dbReference type="PANTHER" id="PTHR42771">
    <property type="entry name" value="IRON(3+)-HYDROXAMATE IMPORT ATP-BINDING PROTEIN FHUC"/>
    <property type="match status" value="1"/>
</dbReference>
<dbReference type="Proteomes" id="UP001160301">
    <property type="component" value="Unassembled WGS sequence"/>
</dbReference>
<keyword evidence="4" id="KW-0410">Iron transport</keyword>
<dbReference type="SMART" id="SM00382">
    <property type="entry name" value="AAA"/>
    <property type="match status" value="1"/>
</dbReference>
<dbReference type="Pfam" id="PF13476">
    <property type="entry name" value="AAA_23"/>
    <property type="match status" value="1"/>
</dbReference>
<dbReference type="Pfam" id="PF13304">
    <property type="entry name" value="AAA_21"/>
    <property type="match status" value="1"/>
</dbReference>
<keyword evidence="10" id="KW-1185">Reference proteome</keyword>
<evidence type="ECO:0000313" key="10">
    <source>
        <dbReference type="Proteomes" id="UP001160301"/>
    </source>
</evidence>
<organism evidence="9 10">
    <name type="scientific">Polyangium sorediatum</name>
    <dbReference type="NCBI Taxonomy" id="889274"/>
    <lineage>
        <taxon>Bacteria</taxon>
        <taxon>Pseudomonadati</taxon>
        <taxon>Myxococcota</taxon>
        <taxon>Polyangia</taxon>
        <taxon>Polyangiales</taxon>
        <taxon>Polyangiaceae</taxon>
        <taxon>Polyangium</taxon>
    </lineage>
</organism>
<evidence type="ECO:0000256" key="7">
    <source>
        <dbReference type="ARBA" id="ARBA00023136"/>
    </source>
</evidence>
<keyword evidence="5" id="KW-0408">Iron</keyword>
<dbReference type="Gene3D" id="3.40.50.300">
    <property type="entry name" value="P-loop containing nucleotide triphosphate hydrolases"/>
    <property type="match status" value="2"/>
</dbReference>
<protein>
    <submittedName>
        <fullName evidence="9">AAA family ATPase</fullName>
    </submittedName>
</protein>
<sequence length="262" mass="29440">MTSKRAAKAPFAGKMYLQGVYAVAERIPGEARFPFNLPFVRGLDVGLDQPVTFFVGENGSGKSTLLEAIADLCGLHVAGGGSADTLYTSHEQGSELARVLRPRFRHRPRDGFFFRAETLVNFATLLEERQRDPDFLGDPYMRYGGKSLHRRSHGEAFLDVFQHRIHDGLFLIDEPEAALSPQRQLTLLYLLRDRVERGRAQFIIATHAPILLTFPGAVIHDFDDPALPEIALQDTKHYQITRGILEHPERYWRSDGSDDPAG</sequence>
<dbReference type="EMBL" id="JARZHI010000011">
    <property type="protein sequence ID" value="MDI1430828.1"/>
    <property type="molecule type" value="Genomic_DNA"/>
</dbReference>
<accession>A0ABT6NRA4</accession>
<keyword evidence="3" id="KW-1003">Cell membrane</keyword>
<keyword evidence="6" id="KW-0406">Ion transport</keyword>
<dbReference type="InterPro" id="IPR003593">
    <property type="entry name" value="AAA+_ATPase"/>
</dbReference>
<dbReference type="PANTHER" id="PTHR42771:SF2">
    <property type="entry name" value="IRON(3+)-HYDROXAMATE IMPORT ATP-BINDING PROTEIN FHUC"/>
    <property type="match status" value="1"/>
</dbReference>
<dbReference type="InterPro" id="IPR003959">
    <property type="entry name" value="ATPase_AAA_core"/>
</dbReference>
<gene>
    <name evidence="9" type="ORF">QHF89_15145</name>
</gene>
<evidence type="ECO:0000256" key="2">
    <source>
        <dbReference type="ARBA" id="ARBA00022448"/>
    </source>
</evidence>
<dbReference type="InterPro" id="IPR051535">
    <property type="entry name" value="Siderophore_ABC-ATPase"/>
</dbReference>
<reference evidence="9 10" key="1">
    <citation type="submission" date="2023-04" db="EMBL/GenBank/DDBJ databases">
        <title>The genome sequence of Polyangium sorediatum DSM14670.</title>
        <authorList>
            <person name="Zhang X."/>
        </authorList>
    </citation>
    <scope>NUCLEOTIDE SEQUENCE [LARGE SCALE GENOMIC DNA]</scope>
    <source>
        <strain evidence="9 10">DSM 14670</strain>
    </source>
</reference>
<comment type="caution">
    <text evidence="9">The sequence shown here is derived from an EMBL/GenBank/DDBJ whole genome shotgun (WGS) entry which is preliminary data.</text>
</comment>
<keyword evidence="7" id="KW-0472">Membrane</keyword>
<keyword evidence="2" id="KW-0813">Transport</keyword>
<dbReference type="InterPro" id="IPR038729">
    <property type="entry name" value="Rad50/SbcC_AAA"/>
</dbReference>
<dbReference type="RefSeq" id="WP_284720513.1">
    <property type="nucleotide sequence ID" value="NZ_JARZHI010000011.1"/>
</dbReference>
<evidence type="ECO:0000256" key="1">
    <source>
        <dbReference type="ARBA" id="ARBA00004202"/>
    </source>
</evidence>
<evidence type="ECO:0000313" key="9">
    <source>
        <dbReference type="EMBL" id="MDI1430828.1"/>
    </source>
</evidence>